<dbReference type="Pfam" id="PF00550">
    <property type="entry name" value="PP-binding"/>
    <property type="match status" value="1"/>
</dbReference>
<dbReference type="InterPro" id="IPR036736">
    <property type="entry name" value="ACP-like_sf"/>
</dbReference>
<dbReference type="RefSeq" id="WP_064781382.1">
    <property type="nucleotide sequence ID" value="NZ_JPVZ01000005.1"/>
</dbReference>
<dbReference type="InterPro" id="IPR009081">
    <property type="entry name" value="PP-bd_ACP"/>
</dbReference>
<evidence type="ECO:0000313" key="5">
    <source>
        <dbReference type="Proteomes" id="UP000094009"/>
    </source>
</evidence>
<protein>
    <submittedName>
        <fullName evidence="4">Acyl carrier protein</fullName>
    </submittedName>
</protein>
<evidence type="ECO:0000256" key="1">
    <source>
        <dbReference type="ARBA" id="ARBA00022450"/>
    </source>
</evidence>
<keyword evidence="2" id="KW-0597">Phosphoprotein</keyword>
<dbReference type="AlphaFoldDB" id="A0A853KYZ2"/>
<gene>
    <name evidence="4" type="ORF">TH4_13000</name>
</gene>
<dbReference type="EMBL" id="JPVZ01000005">
    <property type="protein sequence ID" value="OAZ09367.1"/>
    <property type="molecule type" value="Genomic_DNA"/>
</dbReference>
<comment type="caution">
    <text evidence="4">The sequence shown here is derived from an EMBL/GenBank/DDBJ whole genome shotgun (WGS) entry which is preliminary data.</text>
</comment>
<dbReference type="NCBIfam" id="NF006617">
    <property type="entry name" value="PRK09184.1"/>
    <property type="match status" value="1"/>
</dbReference>
<evidence type="ECO:0000259" key="3">
    <source>
        <dbReference type="PROSITE" id="PS50075"/>
    </source>
</evidence>
<dbReference type="InterPro" id="IPR006162">
    <property type="entry name" value="Ppantetheine_attach_site"/>
</dbReference>
<evidence type="ECO:0000313" key="4">
    <source>
        <dbReference type="EMBL" id="OAZ09367.1"/>
    </source>
</evidence>
<organism evidence="4 5">
    <name type="scientific">Thalassospira tepidiphila MCCC 1A03514</name>
    <dbReference type="NCBI Taxonomy" id="1177930"/>
    <lineage>
        <taxon>Bacteria</taxon>
        <taxon>Pseudomonadati</taxon>
        <taxon>Pseudomonadota</taxon>
        <taxon>Alphaproteobacteria</taxon>
        <taxon>Rhodospirillales</taxon>
        <taxon>Thalassospiraceae</taxon>
        <taxon>Thalassospira</taxon>
    </lineage>
</organism>
<feature type="domain" description="Carrier" evidence="3">
    <location>
        <begin position="2"/>
        <end position="84"/>
    </location>
</feature>
<dbReference type="Proteomes" id="UP000094009">
    <property type="component" value="Unassembled WGS sequence"/>
</dbReference>
<dbReference type="PROSITE" id="PS50075">
    <property type="entry name" value="CARRIER"/>
    <property type="match status" value="1"/>
</dbReference>
<evidence type="ECO:0000256" key="2">
    <source>
        <dbReference type="ARBA" id="ARBA00022553"/>
    </source>
</evidence>
<keyword evidence="1" id="KW-0596">Phosphopantetheine</keyword>
<accession>A0A853KYZ2</accession>
<dbReference type="PROSITE" id="PS00012">
    <property type="entry name" value="PHOSPHOPANTETHEINE"/>
    <property type="match status" value="1"/>
</dbReference>
<proteinExistence type="predicted"/>
<name>A0A853KYZ2_9PROT</name>
<sequence>MTALENELKAFIIETLNLEDVTVEEIDSEEPLFVEGLGLDSIDALELGVAIQKKYDVRIDAKNEDVKTHFASVRNLARFIEQSGKEG</sequence>
<reference evidence="4 5" key="1">
    <citation type="submission" date="2014-07" db="EMBL/GenBank/DDBJ databases">
        <title>Draft genome sequence of Thalassospira tepidiphila 1-1B.</title>
        <authorList>
            <person name="Lai Q."/>
            <person name="Shao Z."/>
        </authorList>
    </citation>
    <scope>NUCLEOTIDE SEQUENCE [LARGE SCALE GENOMIC DNA]</scope>
    <source>
        <strain evidence="4 5">MCCC 1A03514</strain>
    </source>
</reference>
<dbReference type="Gene3D" id="1.10.1200.10">
    <property type="entry name" value="ACP-like"/>
    <property type="match status" value="1"/>
</dbReference>
<dbReference type="SUPFAM" id="SSF47336">
    <property type="entry name" value="ACP-like"/>
    <property type="match status" value="1"/>
</dbReference>